<evidence type="ECO:0000313" key="2">
    <source>
        <dbReference type="EMBL" id="EAW10218.1"/>
    </source>
</evidence>
<dbReference type="VEuPathDB" id="FungiDB:ACLA_046840"/>
<feature type="compositionally biased region" description="Basic and acidic residues" evidence="1">
    <location>
        <begin position="23"/>
        <end position="37"/>
    </location>
</feature>
<feature type="region of interest" description="Disordered" evidence="1">
    <location>
        <begin position="49"/>
        <end position="68"/>
    </location>
</feature>
<dbReference type="RefSeq" id="XP_001271644.1">
    <property type="nucleotide sequence ID" value="XM_001271643.1"/>
</dbReference>
<feature type="region of interest" description="Disordered" evidence="1">
    <location>
        <begin position="1"/>
        <end position="37"/>
    </location>
</feature>
<dbReference type="OrthoDB" id="5383784at2759"/>
<name>A1CH63_ASPCL</name>
<dbReference type="KEGG" id="act:ACLA_046840"/>
<dbReference type="OMA" id="AHEDQRN"/>
<accession>A1CH63</accession>
<feature type="region of interest" description="Disordered" evidence="1">
    <location>
        <begin position="143"/>
        <end position="172"/>
    </location>
</feature>
<reference evidence="2 3" key="1">
    <citation type="journal article" date="2008" name="PLoS Genet.">
        <title>Genomic islands in the pathogenic filamentous fungus Aspergillus fumigatus.</title>
        <authorList>
            <person name="Fedorova N.D."/>
            <person name="Khaldi N."/>
            <person name="Joardar V.S."/>
            <person name="Maiti R."/>
            <person name="Amedeo P."/>
            <person name="Anderson M.J."/>
            <person name="Crabtree J."/>
            <person name="Silva J.C."/>
            <person name="Badger J.H."/>
            <person name="Albarraq A."/>
            <person name="Angiuoli S."/>
            <person name="Bussey H."/>
            <person name="Bowyer P."/>
            <person name="Cotty P.J."/>
            <person name="Dyer P.S."/>
            <person name="Egan A."/>
            <person name="Galens K."/>
            <person name="Fraser-Liggett C.M."/>
            <person name="Haas B.J."/>
            <person name="Inman J.M."/>
            <person name="Kent R."/>
            <person name="Lemieux S."/>
            <person name="Malavazi I."/>
            <person name="Orvis J."/>
            <person name="Roemer T."/>
            <person name="Ronning C.M."/>
            <person name="Sundaram J.P."/>
            <person name="Sutton G."/>
            <person name="Turner G."/>
            <person name="Venter J.C."/>
            <person name="White O.R."/>
            <person name="Whitty B.R."/>
            <person name="Youngman P."/>
            <person name="Wolfe K.H."/>
            <person name="Goldman G.H."/>
            <person name="Wortman J.R."/>
            <person name="Jiang B."/>
            <person name="Denning D.W."/>
            <person name="Nierman W.C."/>
        </authorList>
    </citation>
    <scope>NUCLEOTIDE SEQUENCE [LARGE SCALE GENOMIC DNA]</scope>
    <source>
        <strain evidence="3">ATCC 1007 / CBS 513.65 / DSM 816 / NCTC 3887 / NRRL 1</strain>
    </source>
</reference>
<proteinExistence type="predicted"/>
<evidence type="ECO:0000256" key="1">
    <source>
        <dbReference type="SAM" id="MobiDB-lite"/>
    </source>
</evidence>
<feature type="region of interest" description="Disordered" evidence="1">
    <location>
        <begin position="85"/>
        <end position="108"/>
    </location>
</feature>
<dbReference type="STRING" id="344612.A1CH63"/>
<dbReference type="HOGENOM" id="CLU_973111_0_0_1"/>
<gene>
    <name evidence="2" type="ORF">ACLA_046840</name>
</gene>
<evidence type="ECO:0000313" key="3">
    <source>
        <dbReference type="Proteomes" id="UP000006701"/>
    </source>
</evidence>
<sequence>MQLEVLGNRNTRDNNSSSPRNGGEIDRQNPDGESADRRTVAEFLDSLLSSQGHDIVSTSSEAMDSDGLSNMTTVVSPVAEDNVLSPASQHQGHDQHPPTGDQLHGAHVAQPASSLANILPDSVEEPSQDENLEPASEAEAMFVHDGDDDDDPGVPPLLDSHPPRESAVKATSSPHRVTILSCHPVDSLASHIASVVTTALFIPLESLYLRSLASSYLSSIGSPALLPDVRPLGAWGGGGSVSDIVVYMGKVTLMLGLQAAVNASVWGVISGAAIKIGKRFCGWGSL</sequence>
<keyword evidence="3" id="KW-1185">Reference proteome</keyword>
<dbReference type="AlphaFoldDB" id="A1CH63"/>
<organism evidence="2 3">
    <name type="scientific">Aspergillus clavatus (strain ATCC 1007 / CBS 513.65 / DSM 816 / NCTC 3887 / NRRL 1 / QM 1276 / 107)</name>
    <dbReference type="NCBI Taxonomy" id="344612"/>
    <lineage>
        <taxon>Eukaryota</taxon>
        <taxon>Fungi</taxon>
        <taxon>Dikarya</taxon>
        <taxon>Ascomycota</taxon>
        <taxon>Pezizomycotina</taxon>
        <taxon>Eurotiomycetes</taxon>
        <taxon>Eurotiomycetidae</taxon>
        <taxon>Eurotiales</taxon>
        <taxon>Aspergillaceae</taxon>
        <taxon>Aspergillus</taxon>
        <taxon>Aspergillus subgen. Fumigati</taxon>
    </lineage>
</organism>
<dbReference type="EMBL" id="DS027054">
    <property type="protein sequence ID" value="EAW10218.1"/>
    <property type="molecule type" value="Genomic_DNA"/>
</dbReference>
<dbReference type="GeneID" id="4704430"/>
<protein>
    <submittedName>
        <fullName evidence="2">Uncharacterized protein</fullName>
    </submittedName>
</protein>
<dbReference type="eggNOG" id="ENOG502SQ74">
    <property type="taxonomic scope" value="Eukaryota"/>
</dbReference>
<dbReference type="Proteomes" id="UP000006701">
    <property type="component" value="Unassembled WGS sequence"/>
</dbReference>